<dbReference type="RefSeq" id="WP_092456179.1">
    <property type="nucleotide sequence ID" value="NZ_FOJI01000015.1"/>
</dbReference>
<protein>
    <submittedName>
        <fullName evidence="2">Uncharacterized protein</fullName>
    </submittedName>
</protein>
<reference evidence="2 3" key="1">
    <citation type="submission" date="2016-10" db="EMBL/GenBank/DDBJ databases">
        <authorList>
            <person name="de Groot N.N."/>
        </authorList>
    </citation>
    <scope>NUCLEOTIDE SEQUENCE [LARGE SCALE GENOMIC DNA]</scope>
    <source>
        <strain evidence="2 3">DSM 9179</strain>
    </source>
</reference>
<dbReference type="OrthoDB" id="2067405at2"/>
<feature type="transmembrane region" description="Helical" evidence="1">
    <location>
        <begin position="80"/>
        <end position="102"/>
    </location>
</feature>
<feature type="transmembrane region" description="Helical" evidence="1">
    <location>
        <begin position="6"/>
        <end position="28"/>
    </location>
</feature>
<keyword evidence="1" id="KW-0812">Transmembrane</keyword>
<dbReference type="AlphaFoldDB" id="A0A1I0RFT6"/>
<evidence type="ECO:0000313" key="2">
    <source>
        <dbReference type="EMBL" id="SEW39773.1"/>
    </source>
</evidence>
<sequence length="112" mass="13215">MNFIDLFRFFLILIVPGMISAVIFGFIARLRQEPTIATTLIFDFWIFIIMITGLYFFKGIVNMPGLIASFECLSFTRRYALLSVFIGINLAIMSGFIYRLFFRCRWRRRKTS</sequence>
<gene>
    <name evidence="2" type="ORF">SAMN05421659_11550</name>
</gene>
<dbReference type="EMBL" id="FOJI01000015">
    <property type="protein sequence ID" value="SEW39773.1"/>
    <property type="molecule type" value="Genomic_DNA"/>
</dbReference>
<evidence type="ECO:0000313" key="3">
    <source>
        <dbReference type="Proteomes" id="UP000199701"/>
    </source>
</evidence>
<feature type="transmembrane region" description="Helical" evidence="1">
    <location>
        <begin position="40"/>
        <end position="60"/>
    </location>
</feature>
<evidence type="ECO:0000256" key="1">
    <source>
        <dbReference type="SAM" id="Phobius"/>
    </source>
</evidence>
<keyword evidence="1" id="KW-1133">Transmembrane helix</keyword>
<proteinExistence type="predicted"/>
<dbReference type="Proteomes" id="UP000199701">
    <property type="component" value="Unassembled WGS sequence"/>
</dbReference>
<name>A0A1I0RFT6_9FIRM</name>
<keyword evidence="3" id="KW-1185">Reference proteome</keyword>
<dbReference type="STRING" id="99656.SAMN05421659_11550"/>
<accession>A0A1I0RFT6</accession>
<keyword evidence="1" id="KW-0472">Membrane</keyword>
<organism evidence="2 3">
    <name type="scientific">[Clostridium] fimetarium</name>
    <dbReference type="NCBI Taxonomy" id="99656"/>
    <lineage>
        <taxon>Bacteria</taxon>
        <taxon>Bacillati</taxon>
        <taxon>Bacillota</taxon>
        <taxon>Clostridia</taxon>
        <taxon>Lachnospirales</taxon>
        <taxon>Lachnospiraceae</taxon>
    </lineage>
</organism>